<name>A0A9P4SI31_9PEZI</name>
<feature type="transmembrane region" description="Helical" evidence="7">
    <location>
        <begin position="66"/>
        <end position="87"/>
    </location>
</feature>
<evidence type="ECO:0000313" key="9">
    <source>
        <dbReference type="EMBL" id="KAF2843083.1"/>
    </source>
</evidence>
<organism evidence="9 10">
    <name type="scientific">Patellaria atrata CBS 101060</name>
    <dbReference type="NCBI Taxonomy" id="1346257"/>
    <lineage>
        <taxon>Eukaryota</taxon>
        <taxon>Fungi</taxon>
        <taxon>Dikarya</taxon>
        <taxon>Ascomycota</taxon>
        <taxon>Pezizomycotina</taxon>
        <taxon>Dothideomycetes</taxon>
        <taxon>Dothideomycetes incertae sedis</taxon>
        <taxon>Patellariales</taxon>
        <taxon>Patellariaceae</taxon>
        <taxon>Patellaria</taxon>
    </lineage>
</organism>
<dbReference type="PANTHER" id="PTHR33048:SF158">
    <property type="entry name" value="MEMBRANE PROTEIN PTH11-LIKE, PUTATIVE-RELATED"/>
    <property type="match status" value="1"/>
</dbReference>
<evidence type="ECO:0000256" key="2">
    <source>
        <dbReference type="ARBA" id="ARBA00022692"/>
    </source>
</evidence>
<keyword evidence="10" id="KW-1185">Reference proteome</keyword>
<feature type="transmembrane region" description="Helical" evidence="7">
    <location>
        <begin position="272"/>
        <end position="296"/>
    </location>
</feature>
<evidence type="ECO:0000256" key="4">
    <source>
        <dbReference type="ARBA" id="ARBA00023136"/>
    </source>
</evidence>
<evidence type="ECO:0000256" key="7">
    <source>
        <dbReference type="SAM" id="Phobius"/>
    </source>
</evidence>
<dbReference type="AlphaFoldDB" id="A0A9P4SI31"/>
<comment type="similarity">
    <text evidence="5">Belongs to the SAT4 family.</text>
</comment>
<dbReference type="EMBL" id="MU006089">
    <property type="protein sequence ID" value="KAF2843083.1"/>
    <property type="molecule type" value="Genomic_DNA"/>
</dbReference>
<dbReference type="Pfam" id="PF20684">
    <property type="entry name" value="Fung_rhodopsin"/>
    <property type="match status" value="1"/>
</dbReference>
<keyword evidence="3 7" id="KW-1133">Transmembrane helix</keyword>
<comment type="caution">
    <text evidence="9">The sequence shown here is derived from an EMBL/GenBank/DDBJ whole genome shotgun (WGS) entry which is preliminary data.</text>
</comment>
<dbReference type="InterPro" id="IPR049326">
    <property type="entry name" value="Rhodopsin_dom_fungi"/>
</dbReference>
<dbReference type="Proteomes" id="UP000799429">
    <property type="component" value="Unassembled WGS sequence"/>
</dbReference>
<comment type="subcellular location">
    <subcellularLocation>
        <location evidence="1">Membrane</location>
        <topology evidence="1">Multi-pass membrane protein</topology>
    </subcellularLocation>
</comment>
<feature type="compositionally biased region" description="Basic and acidic residues" evidence="6">
    <location>
        <begin position="319"/>
        <end position="328"/>
    </location>
</feature>
<evidence type="ECO:0000256" key="6">
    <source>
        <dbReference type="SAM" id="MobiDB-lite"/>
    </source>
</evidence>
<feature type="domain" description="Rhodopsin" evidence="8">
    <location>
        <begin position="50"/>
        <end position="299"/>
    </location>
</feature>
<evidence type="ECO:0000313" key="10">
    <source>
        <dbReference type="Proteomes" id="UP000799429"/>
    </source>
</evidence>
<evidence type="ECO:0000256" key="3">
    <source>
        <dbReference type="ARBA" id="ARBA00022989"/>
    </source>
</evidence>
<feature type="transmembrane region" description="Helical" evidence="7">
    <location>
        <begin position="232"/>
        <end position="252"/>
    </location>
</feature>
<proteinExistence type="inferred from homology"/>
<dbReference type="GO" id="GO:0016020">
    <property type="term" value="C:membrane"/>
    <property type="evidence" value="ECO:0007669"/>
    <property type="project" value="UniProtKB-SubCell"/>
</dbReference>
<reference evidence="9" key="1">
    <citation type="journal article" date="2020" name="Stud. Mycol.">
        <title>101 Dothideomycetes genomes: a test case for predicting lifestyles and emergence of pathogens.</title>
        <authorList>
            <person name="Haridas S."/>
            <person name="Albert R."/>
            <person name="Binder M."/>
            <person name="Bloem J."/>
            <person name="Labutti K."/>
            <person name="Salamov A."/>
            <person name="Andreopoulos B."/>
            <person name="Baker S."/>
            <person name="Barry K."/>
            <person name="Bills G."/>
            <person name="Bluhm B."/>
            <person name="Cannon C."/>
            <person name="Castanera R."/>
            <person name="Culley D."/>
            <person name="Daum C."/>
            <person name="Ezra D."/>
            <person name="Gonzalez J."/>
            <person name="Henrissat B."/>
            <person name="Kuo A."/>
            <person name="Liang C."/>
            <person name="Lipzen A."/>
            <person name="Lutzoni F."/>
            <person name="Magnuson J."/>
            <person name="Mondo S."/>
            <person name="Nolan M."/>
            <person name="Ohm R."/>
            <person name="Pangilinan J."/>
            <person name="Park H.-J."/>
            <person name="Ramirez L."/>
            <person name="Alfaro M."/>
            <person name="Sun H."/>
            <person name="Tritt A."/>
            <person name="Yoshinaga Y."/>
            <person name="Zwiers L.-H."/>
            <person name="Turgeon B."/>
            <person name="Goodwin S."/>
            <person name="Spatafora J."/>
            <person name="Crous P."/>
            <person name="Grigoriev I."/>
        </authorList>
    </citation>
    <scope>NUCLEOTIDE SEQUENCE</scope>
    <source>
        <strain evidence="9">CBS 101060</strain>
    </source>
</reference>
<evidence type="ECO:0000259" key="8">
    <source>
        <dbReference type="Pfam" id="PF20684"/>
    </source>
</evidence>
<gene>
    <name evidence="9" type="ORF">M501DRAFT_1012451</name>
</gene>
<feature type="region of interest" description="Disordered" evidence="6">
    <location>
        <begin position="318"/>
        <end position="341"/>
    </location>
</feature>
<evidence type="ECO:0000256" key="1">
    <source>
        <dbReference type="ARBA" id="ARBA00004141"/>
    </source>
</evidence>
<dbReference type="OrthoDB" id="444631at2759"/>
<keyword evidence="4 7" id="KW-0472">Membrane</keyword>
<dbReference type="InterPro" id="IPR052337">
    <property type="entry name" value="SAT4-like"/>
</dbReference>
<dbReference type="PANTHER" id="PTHR33048">
    <property type="entry name" value="PTH11-LIKE INTEGRAL MEMBRANE PROTEIN (AFU_ORTHOLOGUE AFUA_5G11245)"/>
    <property type="match status" value="1"/>
</dbReference>
<accession>A0A9P4SI31</accession>
<feature type="transmembrane region" description="Helical" evidence="7">
    <location>
        <begin position="33"/>
        <end position="54"/>
    </location>
</feature>
<feature type="transmembrane region" description="Helical" evidence="7">
    <location>
        <begin position="197"/>
        <end position="220"/>
    </location>
</feature>
<evidence type="ECO:0000256" key="5">
    <source>
        <dbReference type="ARBA" id="ARBA00038359"/>
    </source>
</evidence>
<feature type="transmembrane region" description="Helical" evidence="7">
    <location>
        <begin position="145"/>
        <end position="170"/>
    </location>
</feature>
<sequence length="392" mass="43668">MALTMDPTKTPLMAPPDGMTSNFENPDTRHAEVHIGMGVTLSFTVVFIFLRIYAKLTVSRLWGWDDWTCLVGWLAIVVHDIITFTVLDQGIGKHMWDVPVSSQDKAYLQRIFSTGCLYTVSSFFVKMSLFFLYLRIFNPNKITRWLVYGGMVVCAVFYSACLIINCVIYLPGPGQADSYEIWVQRAVNGSKHGTSLVLAQSIFGFISDTYLLIVPVQLIFKLQLPLSRKIGVSAIFATGLIAVACSIVSIVYRVRAYREVMGSTYGDQTWYGAPVFILSSAEISTGIVCSCMPIAFSLTRHPTIRKLGTQLLSLTGIRSSRDDSEPPSKHSLNSGVFGRGPHRKFTATDSITQMYPGKVTLPSDGSSSRYYIELENEPHLRESSLDMMRDNP</sequence>
<protein>
    <recommendedName>
        <fullName evidence="8">Rhodopsin domain-containing protein</fullName>
    </recommendedName>
</protein>
<keyword evidence="2 7" id="KW-0812">Transmembrane</keyword>
<feature type="transmembrane region" description="Helical" evidence="7">
    <location>
        <begin position="107"/>
        <end position="133"/>
    </location>
</feature>